<accession>A0AAQ1JW64</accession>
<dbReference type="GO" id="GO:0046872">
    <property type="term" value="F:metal ion binding"/>
    <property type="evidence" value="ECO:0007669"/>
    <property type="project" value="UniProtKB-KW"/>
</dbReference>
<dbReference type="PANTHER" id="PTHR43710:SF5">
    <property type="entry name" value="INDOLEPYRUVATE FERREDOXIN OXIDOREDUCTASE ALPHA SUBUNIT"/>
    <property type="match status" value="1"/>
</dbReference>
<protein>
    <submittedName>
        <fullName evidence="3">Indolepyruvate ferredoxin oxidoreductase alpha subunit</fullName>
    </submittedName>
</protein>
<dbReference type="SUPFAM" id="SSF52518">
    <property type="entry name" value="Thiamin diphosphate-binding fold (THDP-binding)"/>
    <property type="match status" value="2"/>
</dbReference>
<reference evidence="3 4" key="1">
    <citation type="submission" date="2016-10" db="EMBL/GenBank/DDBJ databases">
        <authorList>
            <person name="Varghese N."/>
            <person name="Submissions S."/>
        </authorList>
    </citation>
    <scope>NUCLEOTIDE SEQUENCE [LARGE SCALE GENOMIC DNA]</scope>
    <source>
        <strain evidence="3 4">LMG 22274</strain>
    </source>
</reference>
<dbReference type="EMBL" id="FNZM01000014">
    <property type="protein sequence ID" value="SEK04535.1"/>
    <property type="molecule type" value="Genomic_DNA"/>
</dbReference>
<evidence type="ECO:0000313" key="4">
    <source>
        <dbReference type="Proteomes" id="UP000183529"/>
    </source>
</evidence>
<dbReference type="GO" id="GO:0003824">
    <property type="term" value="F:catalytic activity"/>
    <property type="evidence" value="ECO:0007669"/>
    <property type="project" value="InterPro"/>
</dbReference>
<name>A0AAQ1JW64_9BURK</name>
<dbReference type="InterPro" id="IPR029061">
    <property type="entry name" value="THDP-binding"/>
</dbReference>
<evidence type="ECO:0000256" key="1">
    <source>
        <dbReference type="ARBA" id="ARBA00022723"/>
    </source>
</evidence>
<dbReference type="AlphaFoldDB" id="A0AAQ1JW64"/>
<dbReference type="Pfam" id="PF02775">
    <property type="entry name" value="TPP_enzyme_C"/>
    <property type="match status" value="1"/>
</dbReference>
<dbReference type="GO" id="GO:0044281">
    <property type="term" value="P:small molecule metabolic process"/>
    <property type="evidence" value="ECO:0007669"/>
    <property type="project" value="UniProtKB-ARBA"/>
</dbReference>
<organism evidence="3 4">
    <name type="scientific">Paraburkholderia tropica</name>
    <dbReference type="NCBI Taxonomy" id="92647"/>
    <lineage>
        <taxon>Bacteria</taxon>
        <taxon>Pseudomonadati</taxon>
        <taxon>Pseudomonadota</taxon>
        <taxon>Betaproteobacteria</taxon>
        <taxon>Burkholderiales</taxon>
        <taxon>Burkholderiaceae</taxon>
        <taxon>Paraburkholderia</taxon>
    </lineage>
</organism>
<evidence type="ECO:0000313" key="3">
    <source>
        <dbReference type="EMBL" id="SEK04535.1"/>
    </source>
</evidence>
<dbReference type="InterPro" id="IPR017896">
    <property type="entry name" value="4Fe4S_Fe-S-bd"/>
</dbReference>
<dbReference type="RefSeq" id="WP_074985656.1">
    <property type="nucleotide sequence ID" value="NZ_CADFGN010000012.1"/>
</dbReference>
<dbReference type="PANTHER" id="PTHR43710">
    <property type="entry name" value="2-HYDROXYACYL-COA LYASE"/>
    <property type="match status" value="1"/>
</dbReference>
<dbReference type="GO" id="GO:0030976">
    <property type="term" value="F:thiamine pyrophosphate binding"/>
    <property type="evidence" value="ECO:0007669"/>
    <property type="project" value="InterPro"/>
</dbReference>
<dbReference type="CDD" id="cd02008">
    <property type="entry name" value="TPP_IOR_alpha"/>
    <property type="match status" value="1"/>
</dbReference>
<evidence type="ECO:0000259" key="2">
    <source>
        <dbReference type="PROSITE" id="PS51379"/>
    </source>
</evidence>
<dbReference type="Gene3D" id="3.40.50.970">
    <property type="match status" value="2"/>
</dbReference>
<keyword evidence="1" id="KW-0479">Metal-binding</keyword>
<comment type="caution">
    <text evidence="3">The sequence shown here is derived from an EMBL/GenBank/DDBJ whole genome shotgun (WGS) entry which is preliminary data.</text>
</comment>
<gene>
    <name evidence="3" type="ORF">SAMN05216550_11469</name>
</gene>
<dbReference type="Proteomes" id="UP000183529">
    <property type="component" value="Unassembled WGS sequence"/>
</dbReference>
<dbReference type="InterPro" id="IPR011766">
    <property type="entry name" value="TPP_enzyme_TPP-bd"/>
</dbReference>
<feature type="domain" description="4Fe-4S ferredoxin-type" evidence="2">
    <location>
        <begin position="624"/>
        <end position="655"/>
    </location>
</feature>
<dbReference type="PROSITE" id="PS51379">
    <property type="entry name" value="4FE4S_FER_2"/>
    <property type="match status" value="1"/>
</dbReference>
<dbReference type="InterPro" id="IPR045025">
    <property type="entry name" value="HACL1-like"/>
</dbReference>
<proteinExistence type="predicted"/>
<sequence>MAERSFVEEVKKLRLGAGEVFSGEGILAVTKALLESGVAYVAGYQGAPISHLMDVLADAQDILADHGIRFENSASEATAAASLAASVNYPLRGAVTFKATVGTNVASDALANLASGGVTGGALVIVGEDYGEGSSIMQERSHAFAMKSQIWLLDPRPNLPCIVQAVKDGFDLSEASSTPVMLQLRIRACHVHGQFVASDNRRPAFTIKDALEHPSRDVDRIVLPPASFLHEREKIHERWPAAVKFIEERRLNEFFADDKSDWHDIGLAVQGGSYNTVLRALERLGLADVYGDSAIPLYVMNVAYPLIDSEWERFCAGKRAVLVIEEGQPNFVEQNASAILRQRGVNATLHGKDMLPLAGEYNAATVVKGLRAFFERYGVLQAQPEQAAPRKVIPVQAVATAAAESPVQPTLDDSVHARPPGFCTGCPERPIFTAMKLVERELGPHHVSADIGCHLFSILPPFNLGATTMGYGLGSASAAALNAPASKRAISVMGDGGFWHNGLTSGIANAVFNKSDNLTIVVDNSYTSATGGQDILSSTALNPTRSTGHEIEQAVRGVGVKWVRTVRRTYDLKTMMATLRDALTTGAKGPKVLIAQSECMLNKQRREKPKQRKAIAAGERVVRERFGVDSDTCTGDHSCIRLSGCPSLSIKPNPDPLRTDPVASVLDSCVGCGLCGEVSHAAVLCPSFYRAQIISNPTKVDRLRQRLRNAVIGWLQRREAQRRARYAF</sequence>